<dbReference type="InParanoid" id="U5HJJ7"/>
<organism evidence="2">
    <name type="scientific">Microbotryum lychnidis-dioicae (strain p1A1 Lamole / MvSl-1064)</name>
    <name type="common">Anther smut fungus</name>
    <dbReference type="NCBI Taxonomy" id="683840"/>
    <lineage>
        <taxon>Eukaryota</taxon>
        <taxon>Fungi</taxon>
        <taxon>Dikarya</taxon>
        <taxon>Basidiomycota</taxon>
        <taxon>Pucciniomycotina</taxon>
        <taxon>Microbotryomycetes</taxon>
        <taxon>Microbotryales</taxon>
        <taxon>Microbotryaceae</taxon>
        <taxon>Microbotryum</taxon>
    </lineage>
</organism>
<sequence>WLRSHVPIEDIPDRTDLLSAAPTGPPPKSTLKHNFVRLGPASTPNFTSTSTSSSTSTSYSTSSSNLWSSTMPSTFTPSSTSSESRLGGNASAQVASGSSPASPTTASAKASRVA</sequence>
<feature type="compositionally biased region" description="Basic and acidic residues" evidence="1">
    <location>
        <begin position="1"/>
        <end position="16"/>
    </location>
</feature>
<feature type="non-terminal residue" evidence="2">
    <location>
        <position position="1"/>
    </location>
</feature>
<protein>
    <submittedName>
        <fullName evidence="2 3">Uncharacterized protein</fullName>
    </submittedName>
</protein>
<feature type="compositionally biased region" description="Low complexity" evidence="1">
    <location>
        <begin position="42"/>
        <end position="84"/>
    </location>
</feature>
<gene>
    <name evidence="2" type="ORF">MVLG_07179</name>
</gene>
<evidence type="ECO:0000313" key="3">
    <source>
        <dbReference type="EnsemblFungi" id="MVLG_07179T0"/>
    </source>
</evidence>
<dbReference type="HOGENOM" id="CLU_2127113_0_0_1"/>
<name>U5HJJ7_USTV1</name>
<dbReference type="EnsemblFungi" id="MVLG_07179T0">
    <property type="protein sequence ID" value="MVLG_07179T0"/>
    <property type="gene ID" value="MVLG_07179"/>
</dbReference>
<evidence type="ECO:0000256" key="1">
    <source>
        <dbReference type="SAM" id="MobiDB-lite"/>
    </source>
</evidence>
<reference evidence="2" key="2">
    <citation type="submission" date="2010-11" db="EMBL/GenBank/DDBJ databases">
        <authorList>
            <consortium name="The Broad Institute Genome Sequencing Platform"/>
            <person name="Earl A."/>
            <person name="Ward D."/>
            <person name="Feldgarden M."/>
            <person name="Gevers D."/>
            <person name="Butler R."/>
            <person name="Young S.K."/>
            <person name="Zeng Q."/>
            <person name="Gargeya S."/>
            <person name="Fitzgerald M."/>
            <person name="Haas B."/>
            <person name="Abouelleil A."/>
            <person name="Alvarado L."/>
            <person name="Arachchi H.M."/>
            <person name="Berlin A."/>
            <person name="Brown A."/>
            <person name="Chapman S.B."/>
            <person name="Chen Z."/>
            <person name="Dunbar C."/>
            <person name="Freedman E."/>
            <person name="Gearin G."/>
            <person name="Gellesch M."/>
            <person name="Goldberg J."/>
            <person name="Griggs A."/>
            <person name="Gujja S."/>
            <person name="Heilman E."/>
            <person name="Heiman D."/>
            <person name="Howarth C."/>
            <person name="Larson L."/>
            <person name="Lui A."/>
            <person name="MacDonald P.J.P."/>
            <person name="Mehta T."/>
            <person name="Montmayeur A."/>
            <person name="Murphy C."/>
            <person name="Neiman D."/>
            <person name="Pearson M."/>
            <person name="Priest M."/>
            <person name="Roberts A."/>
            <person name="Saif S."/>
            <person name="Shea T."/>
            <person name="Shenoy N."/>
            <person name="Sisk P."/>
            <person name="Stolte C."/>
            <person name="Sykes S."/>
            <person name="White J."/>
            <person name="Yandava C."/>
            <person name="Wortman J."/>
            <person name="Nusbaum C."/>
            <person name="Birren B."/>
        </authorList>
    </citation>
    <scope>NUCLEOTIDE SEQUENCE</scope>
    <source>
        <strain evidence="2">P1A1 Lamole</strain>
    </source>
</reference>
<reference evidence="2 4" key="3">
    <citation type="journal article" date="2015" name="BMC Genomics">
        <title>Sex and parasites: genomic and transcriptomic analysis of Microbotryum lychnidis-dioicae, the biotrophic and plant-castrating anther smut fungus.</title>
        <authorList>
            <person name="Perlin M.H."/>
            <person name="Amselem J."/>
            <person name="Fontanillas E."/>
            <person name="Toh S.S."/>
            <person name="Chen Z."/>
            <person name="Goldberg J."/>
            <person name="Duplessis S."/>
            <person name="Henrissat B."/>
            <person name="Young S."/>
            <person name="Zeng Q."/>
            <person name="Aguileta G."/>
            <person name="Petit E."/>
            <person name="Badouin H."/>
            <person name="Andrews J."/>
            <person name="Razeeq D."/>
            <person name="Gabaldon T."/>
            <person name="Quesneville H."/>
            <person name="Giraud T."/>
            <person name="Hood M.E."/>
            <person name="Schultz D.J."/>
            <person name="Cuomo C.A."/>
        </authorList>
    </citation>
    <scope>NUCLEOTIDE SEQUENCE [LARGE SCALE GENOMIC DNA]</scope>
    <source>
        <strain evidence="4">p1A1 Lamole</strain>
        <strain evidence="2">P1A1 Lamole</strain>
    </source>
</reference>
<feature type="compositionally biased region" description="Low complexity" evidence="1">
    <location>
        <begin position="95"/>
        <end position="114"/>
    </location>
</feature>
<evidence type="ECO:0000313" key="2">
    <source>
        <dbReference type="EMBL" id="KDE02258.1"/>
    </source>
</evidence>
<feature type="region of interest" description="Disordered" evidence="1">
    <location>
        <begin position="1"/>
        <end position="114"/>
    </location>
</feature>
<reference evidence="3" key="4">
    <citation type="submission" date="2015-06" db="UniProtKB">
        <authorList>
            <consortium name="EnsemblFungi"/>
        </authorList>
    </citation>
    <scope>IDENTIFICATION</scope>
</reference>
<keyword evidence="4" id="KW-1185">Reference proteome</keyword>
<evidence type="ECO:0000313" key="4">
    <source>
        <dbReference type="Proteomes" id="UP000017200"/>
    </source>
</evidence>
<accession>U5HJJ7</accession>
<dbReference type="Proteomes" id="UP000017200">
    <property type="component" value="Unassembled WGS sequence"/>
</dbReference>
<dbReference type="EMBL" id="GL541868">
    <property type="protein sequence ID" value="KDE02258.1"/>
    <property type="molecule type" value="Genomic_DNA"/>
</dbReference>
<dbReference type="EMBL" id="AEIJ01001072">
    <property type="status" value="NOT_ANNOTATED_CDS"/>
    <property type="molecule type" value="Genomic_DNA"/>
</dbReference>
<dbReference type="AlphaFoldDB" id="U5HJJ7"/>
<reference evidence="4" key="1">
    <citation type="submission" date="2010-11" db="EMBL/GenBank/DDBJ databases">
        <title>The genome sequence of Microbotryum violaceum strain p1A1 Lamole.</title>
        <authorList>
            <person name="Cuomo C."/>
            <person name="Perlin M."/>
            <person name="Young S.K."/>
            <person name="Zeng Q."/>
            <person name="Gargeya S."/>
            <person name="Alvarado L."/>
            <person name="Berlin A."/>
            <person name="Chapman S.B."/>
            <person name="Chen Z."/>
            <person name="Freedman E."/>
            <person name="Gellesch M."/>
            <person name="Goldberg J."/>
            <person name="Griggs A."/>
            <person name="Gujja S."/>
            <person name="Heilman E."/>
            <person name="Heiman D."/>
            <person name="Howarth C."/>
            <person name="Mehta T."/>
            <person name="Neiman D."/>
            <person name="Pearson M."/>
            <person name="Roberts A."/>
            <person name="Saif S."/>
            <person name="Shea T."/>
            <person name="Shenoy N."/>
            <person name="Sisk P."/>
            <person name="Stolte C."/>
            <person name="Sykes S."/>
            <person name="White J."/>
            <person name="Yandava C."/>
            <person name="Haas B."/>
            <person name="Nusbaum C."/>
            <person name="Birren B."/>
        </authorList>
    </citation>
    <scope>NUCLEOTIDE SEQUENCE [LARGE SCALE GENOMIC DNA]</scope>
    <source>
        <strain evidence="4">p1A1 Lamole</strain>
    </source>
</reference>
<proteinExistence type="predicted"/>